<keyword evidence="4" id="KW-0460">Magnesium</keyword>
<evidence type="ECO:0000256" key="7">
    <source>
        <dbReference type="ARBA" id="ARBA00032380"/>
    </source>
</evidence>
<keyword evidence="12" id="KW-0808">Transferase</keyword>
<organism evidence="13 14">
    <name type="scientific">Austropuccinia psidii MF-1</name>
    <dbReference type="NCBI Taxonomy" id="1389203"/>
    <lineage>
        <taxon>Eukaryota</taxon>
        <taxon>Fungi</taxon>
        <taxon>Dikarya</taxon>
        <taxon>Basidiomycota</taxon>
        <taxon>Pucciniomycotina</taxon>
        <taxon>Pucciniomycetes</taxon>
        <taxon>Pucciniales</taxon>
        <taxon>Sphaerophragmiaceae</taxon>
        <taxon>Austropuccinia</taxon>
    </lineage>
</organism>
<dbReference type="Gene3D" id="1.10.600.10">
    <property type="entry name" value="Farnesyl Diphosphate Synthase"/>
    <property type="match status" value="1"/>
</dbReference>
<keyword evidence="14" id="KW-1185">Reference proteome</keyword>
<evidence type="ECO:0000256" key="12">
    <source>
        <dbReference type="RuleBase" id="RU004466"/>
    </source>
</evidence>
<dbReference type="PANTHER" id="PTHR12001:SF44">
    <property type="entry name" value="GERANYLGERANYL PYROPHOSPHATE SYNTHASE"/>
    <property type="match status" value="1"/>
</dbReference>
<dbReference type="InterPro" id="IPR033749">
    <property type="entry name" value="Polyprenyl_synt_CS"/>
</dbReference>
<dbReference type="InterPro" id="IPR008949">
    <property type="entry name" value="Isoprenoid_synthase_dom_sf"/>
</dbReference>
<evidence type="ECO:0000256" key="4">
    <source>
        <dbReference type="ARBA" id="ARBA00022842"/>
    </source>
</evidence>
<comment type="caution">
    <text evidence="13">The sequence shown here is derived from an EMBL/GenBank/DDBJ whole genome shotgun (WGS) entry which is preliminary data.</text>
</comment>
<protein>
    <recommendedName>
        <fullName evidence="10">(2E,6E)-farnesyl diphosphate synthase</fullName>
    </recommendedName>
    <alternativeName>
        <fullName evidence="9">Dimethylallyltranstransferase</fullName>
    </alternativeName>
    <alternativeName>
        <fullName evidence="8">Farnesyl diphosphate synthase</fullName>
    </alternativeName>
    <alternativeName>
        <fullName evidence="6">Farnesyltranstransferase</fullName>
    </alternativeName>
    <alternativeName>
        <fullName evidence="11">Geranylgeranyl diphosphate synthase</fullName>
    </alternativeName>
    <alternativeName>
        <fullName evidence="7">Geranyltranstransferase</fullName>
    </alternativeName>
</protein>
<evidence type="ECO:0000256" key="5">
    <source>
        <dbReference type="ARBA" id="ARBA00023239"/>
    </source>
</evidence>
<evidence type="ECO:0000256" key="6">
    <source>
        <dbReference type="ARBA" id="ARBA00032052"/>
    </source>
</evidence>
<evidence type="ECO:0000256" key="3">
    <source>
        <dbReference type="ARBA" id="ARBA00022723"/>
    </source>
</evidence>
<dbReference type="SFLD" id="SFLDS00005">
    <property type="entry name" value="Isoprenoid_Synthase_Type_I"/>
    <property type="match status" value="1"/>
</dbReference>
<dbReference type="Pfam" id="PF00348">
    <property type="entry name" value="polyprenyl_synt"/>
    <property type="match status" value="1"/>
</dbReference>
<name>A0A9Q3GST1_9BASI</name>
<evidence type="ECO:0000256" key="1">
    <source>
        <dbReference type="ARBA" id="ARBA00001946"/>
    </source>
</evidence>
<dbReference type="CDD" id="cd00685">
    <property type="entry name" value="Trans_IPPS_HT"/>
    <property type="match status" value="1"/>
</dbReference>
<gene>
    <name evidence="13" type="ORF">O181_017220</name>
</gene>
<dbReference type="GO" id="GO:0016829">
    <property type="term" value="F:lyase activity"/>
    <property type="evidence" value="ECO:0007669"/>
    <property type="project" value="UniProtKB-KW"/>
</dbReference>
<dbReference type="GO" id="GO:0004659">
    <property type="term" value="F:prenyltransferase activity"/>
    <property type="evidence" value="ECO:0007669"/>
    <property type="project" value="InterPro"/>
</dbReference>
<evidence type="ECO:0000313" key="13">
    <source>
        <dbReference type="EMBL" id="MBW0477505.1"/>
    </source>
</evidence>
<dbReference type="Proteomes" id="UP000765509">
    <property type="component" value="Unassembled WGS sequence"/>
</dbReference>
<comment type="similarity">
    <text evidence="2 12">Belongs to the FPP/GGPP synthase family.</text>
</comment>
<evidence type="ECO:0000313" key="14">
    <source>
        <dbReference type="Proteomes" id="UP000765509"/>
    </source>
</evidence>
<evidence type="ECO:0000256" key="11">
    <source>
        <dbReference type="ARBA" id="ARBA00033096"/>
    </source>
</evidence>
<evidence type="ECO:0000256" key="9">
    <source>
        <dbReference type="ARBA" id="ARBA00032448"/>
    </source>
</evidence>
<dbReference type="GO" id="GO:0046872">
    <property type="term" value="F:metal ion binding"/>
    <property type="evidence" value="ECO:0007669"/>
    <property type="project" value="UniProtKB-KW"/>
</dbReference>
<dbReference type="OrthoDB" id="6921389at2759"/>
<comment type="cofactor">
    <cofactor evidence="1">
        <name>Mg(2+)</name>
        <dbReference type="ChEBI" id="CHEBI:18420"/>
    </cofactor>
</comment>
<reference evidence="13" key="1">
    <citation type="submission" date="2021-03" db="EMBL/GenBank/DDBJ databases">
        <title>Draft genome sequence of rust myrtle Austropuccinia psidii MF-1, a brazilian biotype.</title>
        <authorList>
            <person name="Quecine M.C."/>
            <person name="Pachon D.M.R."/>
            <person name="Bonatelli M.L."/>
            <person name="Correr F.H."/>
            <person name="Franceschini L.M."/>
            <person name="Leite T.F."/>
            <person name="Margarido G.R.A."/>
            <person name="Almeida C.A."/>
            <person name="Ferrarezi J.A."/>
            <person name="Labate C.A."/>
        </authorList>
    </citation>
    <scope>NUCLEOTIDE SEQUENCE</scope>
    <source>
        <strain evidence="13">MF-1</strain>
    </source>
</reference>
<evidence type="ECO:0000256" key="2">
    <source>
        <dbReference type="ARBA" id="ARBA00006706"/>
    </source>
</evidence>
<keyword evidence="5" id="KW-0456">Lyase</keyword>
<keyword evidence="3" id="KW-0479">Metal-binding</keyword>
<dbReference type="InterPro" id="IPR000092">
    <property type="entry name" value="Polyprenyl_synt"/>
</dbReference>
<dbReference type="GO" id="GO:0008299">
    <property type="term" value="P:isoprenoid biosynthetic process"/>
    <property type="evidence" value="ECO:0007669"/>
    <property type="project" value="InterPro"/>
</dbReference>
<dbReference type="PANTHER" id="PTHR12001">
    <property type="entry name" value="GERANYLGERANYL PYROPHOSPHATE SYNTHASE"/>
    <property type="match status" value="1"/>
</dbReference>
<sequence>MTSSNQITQHSQNHSIQHSYGNFLEKIRTAQPQWSDQKEKIVLEPYTYLTATPGKEIRSLMIDAFNHWLSVPADQLEVVKRIVGQLHTSSLLMDDVEDGSELRRGIPVAHKIYGIPQTINSANYVYFLSYQELLKLQPPNSSTVKNLWHLVNEELLRLHRGQGMELYWRDSLTCPTEDEYIEMVTNKTGGLFRIGIKLMMAMSPLIDIPNYLPLVDLFSVYFQIRDDLLNISSVYTKNKGFCEDLTEGKFSFPVVHAIRADTTNHQILNVLRQRSHDDATKAYAVAYMKEKTKSLAYTRSVLHVLEGQAVQEIKRLGDNPLMQKIVEMMAVGPSPPPSEG</sequence>
<dbReference type="SUPFAM" id="SSF48576">
    <property type="entry name" value="Terpenoid synthases"/>
    <property type="match status" value="1"/>
</dbReference>
<dbReference type="AlphaFoldDB" id="A0A9Q3GST1"/>
<dbReference type="PROSITE" id="PS00723">
    <property type="entry name" value="POLYPRENYL_SYNTHASE_1"/>
    <property type="match status" value="1"/>
</dbReference>
<evidence type="ECO:0000256" key="8">
    <source>
        <dbReference type="ARBA" id="ARBA00032424"/>
    </source>
</evidence>
<evidence type="ECO:0000256" key="10">
    <source>
        <dbReference type="ARBA" id="ARBA00032873"/>
    </source>
</evidence>
<dbReference type="EMBL" id="AVOT02004837">
    <property type="protein sequence ID" value="MBW0477505.1"/>
    <property type="molecule type" value="Genomic_DNA"/>
</dbReference>
<accession>A0A9Q3GST1</accession>
<proteinExistence type="inferred from homology"/>